<evidence type="ECO:0000256" key="1">
    <source>
        <dbReference type="SAM" id="Phobius"/>
    </source>
</evidence>
<name>A0A510B225_SHIDY</name>
<feature type="transmembrane region" description="Helical" evidence="1">
    <location>
        <begin position="184"/>
        <end position="206"/>
    </location>
</feature>
<keyword evidence="1" id="KW-1133">Transmembrane helix</keyword>
<feature type="transmembrane region" description="Helical" evidence="1">
    <location>
        <begin position="249"/>
        <end position="270"/>
    </location>
</feature>
<proteinExistence type="predicted"/>
<feature type="transmembrane region" description="Helical" evidence="1">
    <location>
        <begin position="12"/>
        <end position="29"/>
    </location>
</feature>
<dbReference type="AlphaFoldDB" id="A0A510B225"/>
<organism evidence="2">
    <name type="scientific">Shigella dysenteriae</name>
    <dbReference type="NCBI Taxonomy" id="622"/>
    <lineage>
        <taxon>Bacteria</taxon>
        <taxon>Pseudomonadati</taxon>
        <taxon>Pseudomonadota</taxon>
        <taxon>Gammaproteobacteria</taxon>
        <taxon>Enterobacterales</taxon>
        <taxon>Enterobacteriaceae</taxon>
        <taxon>Shigella</taxon>
    </lineage>
</organism>
<evidence type="ECO:0008006" key="3">
    <source>
        <dbReference type="Google" id="ProtNLM"/>
    </source>
</evidence>
<protein>
    <recommendedName>
        <fullName evidence="3">Wzy</fullName>
    </recommendedName>
</protein>
<feature type="transmembrane region" description="Helical" evidence="1">
    <location>
        <begin position="130"/>
        <end position="150"/>
    </location>
</feature>
<evidence type="ECO:0000313" key="2">
    <source>
        <dbReference type="EMBL" id="AXC25108.1"/>
    </source>
</evidence>
<feature type="transmembrane region" description="Helical" evidence="1">
    <location>
        <begin position="104"/>
        <end position="123"/>
    </location>
</feature>
<feature type="transmembrane region" description="Helical" evidence="1">
    <location>
        <begin position="68"/>
        <end position="92"/>
    </location>
</feature>
<dbReference type="EMBL" id="MF322752">
    <property type="protein sequence ID" value="AXC25108.1"/>
    <property type="molecule type" value="Genomic_DNA"/>
</dbReference>
<feature type="transmembrane region" description="Helical" evidence="1">
    <location>
        <begin position="35"/>
        <end position="56"/>
    </location>
</feature>
<feature type="transmembrane region" description="Helical" evidence="1">
    <location>
        <begin position="346"/>
        <end position="367"/>
    </location>
</feature>
<feature type="transmembrane region" description="Helical" evidence="1">
    <location>
        <begin position="379"/>
        <end position="397"/>
    </location>
</feature>
<keyword evidence="1" id="KW-0472">Membrane</keyword>
<reference evidence="2" key="1">
    <citation type="submission" date="2017-06" db="EMBL/GenBank/DDBJ databases">
        <authorList>
            <person name="Hansen E.E."/>
            <person name="Lejay-Collin M."/>
            <person name="Carle I."/>
            <person name="Ruckly C."/>
            <person name="Lefevre S."/>
            <person name="Weill F.-X."/>
        </authorList>
    </citation>
    <scope>NUCLEOTIDE SEQUENCE</scope>
    <source>
        <strain evidence="2">93-119</strain>
    </source>
</reference>
<feature type="transmembrane region" description="Helical" evidence="1">
    <location>
        <begin position="212"/>
        <end position="237"/>
    </location>
</feature>
<accession>A0A510B225</accession>
<sequence>MQLRTNISGRVGLWLILFTIFGGAYKTAFGTISTSYISFVWGGWILIIYIYHSYYVRLNFLYRISRSYYLYAFFISVLLIVSLIQFSFFGIGDMLNIDLQLKRVMQAIVSFTFFAITADYIINKLTVRDLFLGIIYFLLFITLLCVIQLSNDSFRIWYLNLTAIDGYWYEWAQKSNRAIGLKAMSIWDTSVSYSFLLFIAFAAYFQLKNKNILLYLFVALVFLLIVMSGRTGLLFFIVFSCLLSIRYKIYGFMFTYAITSVICIFFIMLVSESETVLRVINFAFELIMNIINGKIETNSTDDLINNHLFIPHLDNIFWGDNIYIGDGDEVISKIGRSSDSAFVINYVSNGVIGFFITSILAIINGKMIFSYFNIHNKSVFYFFVLLVCFFLSFGLYIKVLVYVSATLLKAMIFTTICLNHIFKNKIIVRKTYEK</sequence>
<keyword evidence="1" id="KW-0812">Transmembrane</keyword>